<dbReference type="InterPro" id="IPR001584">
    <property type="entry name" value="Integrase_cat-core"/>
</dbReference>
<dbReference type="PROSITE" id="PS50994">
    <property type="entry name" value="INTEGRASE"/>
    <property type="match status" value="1"/>
</dbReference>
<sequence>MTEEQRERKEQEILDFRYSIIAELLNPYLSREERRKLIRQKAKREYEIPYSGKTTITEACIKKWYMTFRDHGKEGLTPKPRSDMGLSRVLPATEAAALLEYLEDHPKLTAKAVYRKLKAEGIITIELTKSSLSRLVLSAGLDRKNRIQKKDETQLLKFTFKYPLECVQADMMHGFPVPDENGKLRKAILLTILDDATRRGVYADFAFRETSLEFEYGIKHVLLSHGRIGRVFVDNGSAFVSGETRRILSILGIPIIHSRVGHAASRGKVERIFRTIRDQFLRPLDRESIRSLADLNARFHTWLESEYHRNPHRGLGGKTPLEAWLEKAHHIIQLDPTVDLDEIFKHELRRRVYNDCTFTLDGTLYEVPSVLKGKNIKVRYNPFQATRRLEVLFEKKSYGEANVVDAYANTRVKRARSNDQDSGVSKREQKAGRPFKNSIISPTRAALSASKLDLGGTK</sequence>
<name>A0A0F9JCM5_9ZZZZ</name>
<reference evidence="3" key="1">
    <citation type="journal article" date="2015" name="Nature">
        <title>Complex archaea that bridge the gap between prokaryotes and eukaryotes.</title>
        <authorList>
            <person name="Spang A."/>
            <person name="Saw J.H."/>
            <person name="Jorgensen S.L."/>
            <person name="Zaremba-Niedzwiedzka K."/>
            <person name="Martijn J."/>
            <person name="Lind A.E."/>
            <person name="van Eijk R."/>
            <person name="Schleper C."/>
            <person name="Guy L."/>
            <person name="Ettema T.J."/>
        </authorList>
    </citation>
    <scope>NUCLEOTIDE SEQUENCE</scope>
</reference>
<comment type="caution">
    <text evidence="3">The sequence shown here is derived from an EMBL/GenBank/DDBJ whole genome shotgun (WGS) entry which is preliminary data.</text>
</comment>
<feature type="domain" description="Integrase catalytic" evidence="2">
    <location>
        <begin position="159"/>
        <end position="328"/>
    </location>
</feature>
<dbReference type="PANTHER" id="PTHR35004:SF6">
    <property type="entry name" value="TRANSPOSASE"/>
    <property type="match status" value="1"/>
</dbReference>
<protein>
    <recommendedName>
        <fullName evidence="2">Integrase catalytic domain-containing protein</fullName>
    </recommendedName>
</protein>
<dbReference type="AlphaFoldDB" id="A0A0F9JCM5"/>
<dbReference type="InterPro" id="IPR009057">
    <property type="entry name" value="Homeodomain-like_sf"/>
</dbReference>
<organism evidence="3">
    <name type="scientific">marine sediment metagenome</name>
    <dbReference type="NCBI Taxonomy" id="412755"/>
    <lineage>
        <taxon>unclassified sequences</taxon>
        <taxon>metagenomes</taxon>
        <taxon>ecological metagenomes</taxon>
    </lineage>
</organism>
<dbReference type="SUPFAM" id="SSF53098">
    <property type="entry name" value="Ribonuclease H-like"/>
    <property type="match status" value="1"/>
</dbReference>
<evidence type="ECO:0000256" key="1">
    <source>
        <dbReference type="SAM" id="MobiDB-lite"/>
    </source>
</evidence>
<dbReference type="EMBL" id="LAZR01010372">
    <property type="protein sequence ID" value="KKM67298.1"/>
    <property type="molecule type" value="Genomic_DNA"/>
</dbReference>
<dbReference type="Pfam" id="PF13683">
    <property type="entry name" value="rve_3"/>
    <property type="match status" value="1"/>
</dbReference>
<feature type="region of interest" description="Disordered" evidence="1">
    <location>
        <begin position="414"/>
        <end position="438"/>
    </location>
</feature>
<proteinExistence type="predicted"/>
<dbReference type="SUPFAM" id="SSF46689">
    <property type="entry name" value="Homeodomain-like"/>
    <property type="match status" value="1"/>
</dbReference>
<gene>
    <name evidence="3" type="ORF">LCGC14_1472490</name>
</gene>
<evidence type="ECO:0000313" key="3">
    <source>
        <dbReference type="EMBL" id="KKM67298.1"/>
    </source>
</evidence>
<dbReference type="GO" id="GO:0015074">
    <property type="term" value="P:DNA integration"/>
    <property type="evidence" value="ECO:0007669"/>
    <property type="project" value="InterPro"/>
</dbReference>
<accession>A0A0F9JCM5</accession>
<dbReference type="InterPro" id="IPR036397">
    <property type="entry name" value="RNaseH_sf"/>
</dbReference>
<feature type="compositionally biased region" description="Basic and acidic residues" evidence="1">
    <location>
        <begin position="416"/>
        <end position="431"/>
    </location>
</feature>
<dbReference type="PANTHER" id="PTHR35004">
    <property type="entry name" value="TRANSPOSASE RV3428C-RELATED"/>
    <property type="match status" value="1"/>
</dbReference>
<dbReference type="GO" id="GO:0003676">
    <property type="term" value="F:nucleic acid binding"/>
    <property type="evidence" value="ECO:0007669"/>
    <property type="project" value="InterPro"/>
</dbReference>
<dbReference type="Gene3D" id="3.30.420.10">
    <property type="entry name" value="Ribonuclease H-like superfamily/Ribonuclease H"/>
    <property type="match status" value="1"/>
</dbReference>
<evidence type="ECO:0000259" key="2">
    <source>
        <dbReference type="PROSITE" id="PS50994"/>
    </source>
</evidence>
<dbReference type="InterPro" id="IPR012337">
    <property type="entry name" value="RNaseH-like_sf"/>
</dbReference>